<feature type="non-terminal residue" evidence="3">
    <location>
        <position position="265"/>
    </location>
</feature>
<sequence>MKVKYATQLFSQTVASNMGYLADKGILPEESKETADILLLFDKIFDSVNGSFGKRKKHGKPLLGPATPTSVHHNMWKESKEIIKTMKFINSTTSKKESVPTINNWVWTLDGIELLLKNLENKYGVTSVWLRHLNQDPLENFFGSTRSHGCRNVNPTAEKFEAAFSTLLVNNISSVHAPGANCEIDDCFVLHQVLITGGKGSKRHDICEIEQIPDITLTPLEEKNDPREKLWWDELDKFHPNWTILAQDHKTWKPKGKTQHWDDSG</sequence>
<proteinExistence type="predicted"/>
<evidence type="ECO:0008006" key="5">
    <source>
        <dbReference type="Google" id="ProtNLM"/>
    </source>
</evidence>
<dbReference type="InterPro" id="IPR048366">
    <property type="entry name" value="TNP-like_GBD"/>
</dbReference>
<feature type="domain" description="Transposable element P transposase-like GTP-binding insertion" evidence="1">
    <location>
        <begin position="1"/>
        <end position="53"/>
    </location>
</feature>
<dbReference type="Pfam" id="PF21788">
    <property type="entry name" value="TNP-like_GBD"/>
    <property type="match status" value="1"/>
</dbReference>
<evidence type="ECO:0000259" key="1">
    <source>
        <dbReference type="Pfam" id="PF21788"/>
    </source>
</evidence>
<evidence type="ECO:0000313" key="4">
    <source>
        <dbReference type="Proteomes" id="UP000838878"/>
    </source>
</evidence>
<dbReference type="InterPro" id="IPR048367">
    <property type="entry name" value="TNP-like_RNaseH_C"/>
</dbReference>
<evidence type="ECO:0000313" key="3">
    <source>
        <dbReference type="EMBL" id="CAH0726419.1"/>
    </source>
</evidence>
<name>A0A8J9YD75_9NEOP</name>
<organism evidence="3 4">
    <name type="scientific">Brenthis ino</name>
    <name type="common">lesser marbled fritillary</name>
    <dbReference type="NCBI Taxonomy" id="405034"/>
    <lineage>
        <taxon>Eukaryota</taxon>
        <taxon>Metazoa</taxon>
        <taxon>Ecdysozoa</taxon>
        <taxon>Arthropoda</taxon>
        <taxon>Hexapoda</taxon>
        <taxon>Insecta</taxon>
        <taxon>Pterygota</taxon>
        <taxon>Neoptera</taxon>
        <taxon>Endopterygota</taxon>
        <taxon>Lepidoptera</taxon>
        <taxon>Glossata</taxon>
        <taxon>Ditrysia</taxon>
        <taxon>Papilionoidea</taxon>
        <taxon>Nymphalidae</taxon>
        <taxon>Heliconiinae</taxon>
        <taxon>Argynnini</taxon>
        <taxon>Brenthis</taxon>
    </lineage>
</organism>
<gene>
    <name evidence="3" type="ORF">BINO364_LOCUS11880</name>
</gene>
<evidence type="ECO:0000259" key="2">
    <source>
        <dbReference type="Pfam" id="PF21789"/>
    </source>
</evidence>
<reference evidence="3" key="1">
    <citation type="submission" date="2021-12" db="EMBL/GenBank/DDBJ databases">
        <authorList>
            <person name="Martin H S."/>
        </authorList>
    </citation>
    <scope>NUCLEOTIDE SEQUENCE</scope>
</reference>
<accession>A0A8J9YD75</accession>
<dbReference type="Proteomes" id="UP000838878">
    <property type="component" value="Chromosome 6"/>
</dbReference>
<protein>
    <recommendedName>
        <fullName evidence="5">Transposable element P transposase</fullName>
    </recommendedName>
</protein>
<dbReference type="EMBL" id="OV170226">
    <property type="protein sequence ID" value="CAH0726419.1"/>
    <property type="molecule type" value="Genomic_DNA"/>
</dbReference>
<dbReference type="AlphaFoldDB" id="A0A8J9YD75"/>
<dbReference type="OrthoDB" id="8120989at2759"/>
<dbReference type="Pfam" id="PF21789">
    <property type="entry name" value="TNP-like_RNaseH_C"/>
    <property type="match status" value="1"/>
</dbReference>
<keyword evidence="4" id="KW-1185">Reference proteome</keyword>
<feature type="domain" description="Transposable element P transposase-like RNase H C-terminal" evidence="2">
    <location>
        <begin position="133"/>
        <end position="164"/>
    </location>
</feature>